<gene>
    <name evidence="1" type="ORF">LCGC14_2133960</name>
</gene>
<dbReference type="EMBL" id="LAZR01026826">
    <property type="protein sequence ID" value="KKL67537.1"/>
    <property type="molecule type" value="Genomic_DNA"/>
</dbReference>
<protein>
    <submittedName>
        <fullName evidence="1">Uncharacterized protein</fullName>
    </submittedName>
</protein>
<proteinExistence type="predicted"/>
<evidence type="ECO:0000313" key="1">
    <source>
        <dbReference type="EMBL" id="KKL67537.1"/>
    </source>
</evidence>
<name>A0A0F9GWL8_9ZZZZ</name>
<sequence length="68" mass="7614">MRKTMQSLRQELGIVSQGKVATNENSVLFHLAFRMTEDEAKKFILKAANIGTSESLYARKVILDSLGQ</sequence>
<comment type="caution">
    <text evidence="1">The sequence shown here is derived from an EMBL/GenBank/DDBJ whole genome shotgun (WGS) entry which is preliminary data.</text>
</comment>
<dbReference type="AlphaFoldDB" id="A0A0F9GWL8"/>
<reference evidence="1" key="1">
    <citation type="journal article" date="2015" name="Nature">
        <title>Complex archaea that bridge the gap between prokaryotes and eukaryotes.</title>
        <authorList>
            <person name="Spang A."/>
            <person name="Saw J.H."/>
            <person name="Jorgensen S.L."/>
            <person name="Zaremba-Niedzwiedzka K."/>
            <person name="Martijn J."/>
            <person name="Lind A.E."/>
            <person name="van Eijk R."/>
            <person name="Schleper C."/>
            <person name="Guy L."/>
            <person name="Ettema T.J."/>
        </authorList>
    </citation>
    <scope>NUCLEOTIDE SEQUENCE</scope>
</reference>
<accession>A0A0F9GWL8</accession>
<organism evidence="1">
    <name type="scientific">marine sediment metagenome</name>
    <dbReference type="NCBI Taxonomy" id="412755"/>
    <lineage>
        <taxon>unclassified sequences</taxon>
        <taxon>metagenomes</taxon>
        <taxon>ecological metagenomes</taxon>
    </lineage>
</organism>